<protein>
    <submittedName>
        <fullName evidence="12">Aromatic ring-hydroxylating dioxygenase subunit alpha</fullName>
    </submittedName>
</protein>
<keyword evidence="8" id="KW-0411">Iron-sulfur</keyword>
<keyword evidence="5 12" id="KW-0223">Dioxygenase</keyword>
<reference evidence="13" key="2">
    <citation type="submission" date="2018-10" db="EMBL/GenBank/DDBJ databases">
        <authorList>
            <person name="Wang Y."/>
            <person name="Wang J."/>
            <person name="Yang X."/>
            <person name="Wang Z."/>
            <person name="Huang Y."/>
        </authorList>
    </citation>
    <scope>NUCLEOTIDE SEQUENCE [LARGE SCALE GENOMIC DNA]</scope>
    <source>
        <strain evidence="13">J015</strain>
    </source>
</reference>
<dbReference type="InterPro" id="IPR017941">
    <property type="entry name" value="Rieske_2Fe-2S"/>
</dbReference>
<name>A0A3B0FF33_PSEPS</name>
<dbReference type="CDD" id="cd03469">
    <property type="entry name" value="Rieske_RO_Alpha_N"/>
    <property type="match status" value="1"/>
</dbReference>
<comment type="similarity">
    <text evidence="1">Belongs to the bacterial ring-hydroxylating dioxygenase alpha subunit family.</text>
</comment>
<keyword evidence="2" id="KW-0001">2Fe-2S</keyword>
<proteinExistence type="inferred from homology"/>
<keyword evidence="9" id="KW-0520">NAD</keyword>
<evidence type="ECO:0000256" key="10">
    <source>
        <dbReference type="SAM" id="MobiDB-lite"/>
    </source>
</evidence>
<evidence type="ECO:0000256" key="5">
    <source>
        <dbReference type="ARBA" id="ARBA00022964"/>
    </source>
</evidence>
<feature type="domain" description="Rieske" evidence="11">
    <location>
        <begin position="65"/>
        <end position="145"/>
    </location>
</feature>
<dbReference type="AlphaFoldDB" id="A0A3B0FF33"/>
<dbReference type="SUPFAM" id="SSF55961">
    <property type="entry name" value="Bet v1-like"/>
    <property type="match status" value="1"/>
</dbReference>
<dbReference type="PROSITE" id="PS51296">
    <property type="entry name" value="RIESKE"/>
    <property type="match status" value="1"/>
</dbReference>
<accession>A0A3B0FF33</accession>
<dbReference type="PRINTS" id="PR00090">
    <property type="entry name" value="RNGDIOXGNASE"/>
</dbReference>
<evidence type="ECO:0000256" key="9">
    <source>
        <dbReference type="ARBA" id="ARBA00023027"/>
    </source>
</evidence>
<evidence type="ECO:0000256" key="8">
    <source>
        <dbReference type="ARBA" id="ARBA00023014"/>
    </source>
</evidence>
<feature type="region of interest" description="Disordered" evidence="10">
    <location>
        <begin position="255"/>
        <end position="290"/>
    </location>
</feature>
<dbReference type="PANTHER" id="PTHR43756">
    <property type="entry name" value="CHOLINE MONOOXYGENASE, CHLOROPLASTIC"/>
    <property type="match status" value="1"/>
</dbReference>
<evidence type="ECO:0000313" key="13">
    <source>
        <dbReference type="Proteomes" id="UP000273159"/>
    </source>
</evidence>
<evidence type="ECO:0000256" key="6">
    <source>
        <dbReference type="ARBA" id="ARBA00023002"/>
    </source>
</evidence>
<dbReference type="GO" id="GO:0051213">
    <property type="term" value="F:dioxygenase activity"/>
    <property type="evidence" value="ECO:0007669"/>
    <property type="project" value="UniProtKB-KW"/>
</dbReference>
<dbReference type="Pfam" id="PF00848">
    <property type="entry name" value="Ring_hydroxyl_A"/>
    <property type="match status" value="1"/>
</dbReference>
<dbReference type="InterPro" id="IPR015881">
    <property type="entry name" value="ARHD_Rieske_2Fe_2S"/>
</dbReference>
<sequence>MSTNICSSSETCPTADMCPTPVHQSVDRHRARNLVDLETGQISREVFFNQEIFDLEMQNLFPRAWLFVGHASQIPNPGDYFSSWMGSDPVLLTRDVDGEIYVLLNSCRHRGMRVCRYDEGNTMQFTCPYHAWSYSMDGSLVNVPGDLFGVPHMKAAYSGKLDKQNWGLVRCPKVYNYKGLVFANWDENAEDFLDYVGDFHWWLDNLADAFDGTPGDTEVFHGVLKWRIKSNWKFVSENFLGDTYHGASTHASVEAIGIGPGGRGKRRHGERQDQGGHSTGRMKTSFRNGHGASDNLAYEIAYPEFVEPEMNEYFDEAWATRKERLDAEGRRLGGRGPATMFPNMSFAAGFPRSILVAHPISPTETEVWRWFLTDKKAPEPVREWLRQYYMRYGGPAGMTEQDDMENWDYATQASKGVIAQRYPYNYQQGLGTEQLSELDRAVHSNHAISGEVNARAFYRRWSEFVDNLSWDELLELANSDDRIDAIIRRQEEEAVADAAAGKGIR</sequence>
<dbReference type="PROSITE" id="PS00570">
    <property type="entry name" value="RING_HYDROXYL_ALPHA"/>
    <property type="match status" value="1"/>
</dbReference>
<dbReference type="SUPFAM" id="SSF50022">
    <property type="entry name" value="ISP domain"/>
    <property type="match status" value="1"/>
</dbReference>
<keyword evidence="6" id="KW-0560">Oxidoreductase</keyword>
<dbReference type="GO" id="GO:0016705">
    <property type="term" value="F:oxidoreductase activity, acting on paired donors, with incorporation or reduction of molecular oxygen"/>
    <property type="evidence" value="ECO:0007669"/>
    <property type="project" value="UniProtKB-ARBA"/>
</dbReference>
<evidence type="ECO:0000256" key="1">
    <source>
        <dbReference type="ARBA" id="ARBA00008751"/>
    </source>
</evidence>
<dbReference type="InterPro" id="IPR001663">
    <property type="entry name" value="Rng_hydr_dOase-A"/>
</dbReference>
<dbReference type="EMBL" id="RBNH01000024">
    <property type="protein sequence ID" value="RKO20402.1"/>
    <property type="molecule type" value="Genomic_DNA"/>
</dbReference>
<organism evidence="12 13">
    <name type="scientific">Pseudarthrobacter phenanthrenivorans</name>
    <name type="common">Arthrobacter phenanthrenivorans</name>
    <dbReference type="NCBI Taxonomy" id="361575"/>
    <lineage>
        <taxon>Bacteria</taxon>
        <taxon>Bacillati</taxon>
        <taxon>Actinomycetota</taxon>
        <taxon>Actinomycetes</taxon>
        <taxon>Micrococcales</taxon>
        <taxon>Micrococcaceae</taxon>
        <taxon>Pseudarthrobacter</taxon>
    </lineage>
</organism>
<dbReference type="CDD" id="cd08881">
    <property type="entry name" value="RHO_alpha_C_NDO-like"/>
    <property type="match status" value="1"/>
</dbReference>
<comment type="caution">
    <text evidence="12">The sequence shown here is derived from an EMBL/GenBank/DDBJ whole genome shotgun (WGS) entry which is preliminary data.</text>
</comment>
<dbReference type="InterPro" id="IPR043266">
    <property type="entry name" value="RHO_NdoB-like_C"/>
</dbReference>
<dbReference type="InterPro" id="IPR015879">
    <property type="entry name" value="Ring_hydroxy_dOase_asu_C_dom"/>
</dbReference>
<evidence type="ECO:0000256" key="4">
    <source>
        <dbReference type="ARBA" id="ARBA00022797"/>
    </source>
</evidence>
<dbReference type="Gene3D" id="3.90.380.10">
    <property type="entry name" value="Naphthalene 1,2-dioxygenase Alpha Subunit, Chain A, domain 1"/>
    <property type="match status" value="1"/>
</dbReference>
<dbReference type="Pfam" id="PF00355">
    <property type="entry name" value="Rieske"/>
    <property type="match status" value="1"/>
</dbReference>
<gene>
    <name evidence="12" type="ORF">D7Z96_18675</name>
</gene>
<reference evidence="12 13" key="1">
    <citation type="submission" date="2018-10" db="EMBL/GenBank/DDBJ databases">
        <title>Genome-guide identification and characterization of bacteria that degrade polycyclic aromatic hydrocarbons and resist hexavalent chromium simultaneously.</title>
        <authorList>
            <person name="Feng H."/>
        </authorList>
    </citation>
    <scope>NUCLEOTIDE SEQUENCE [LARGE SCALE GENOMIC DNA]</scope>
    <source>
        <strain evidence="12 13">J015</strain>
    </source>
</reference>
<dbReference type="PANTHER" id="PTHR43756:SF1">
    <property type="entry name" value="3-PHENYLPROPIONATE_CINNAMIC ACID DIOXYGENASE SUBUNIT ALPHA"/>
    <property type="match status" value="1"/>
</dbReference>
<keyword evidence="7" id="KW-0408">Iron</keyword>
<evidence type="ECO:0000313" key="12">
    <source>
        <dbReference type="EMBL" id="RKO20402.1"/>
    </source>
</evidence>
<keyword evidence="3" id="KW-0479">Metal-binding</keyword>
<dbReference type="GO" id="GO:0005506">
    <property type="term" value="F:iron ion binding"/>
    <property type="evidence" value="ECO:0007669"/>
    <property type="project" value="InterPro"/>
</dbReference>
<dbReference type="Proteomes" id="UP000273159">
    <property type="component" value="Unassembled WGS sequence"/>
</dbReference>
<evidence type="ECO:0000259" key="11">
    <source>
        <dbReference type="PROSITE" id="PS51296"/>
    </source>
</evidence>
<dbReference type="Gene3D" id="2.102.10.10">
    <property type="entry name" value="Rieske [2Fe-2S] iron-sulphur domain"/>
    <property type="match status" value="1"/>
</dbReference>
<dbReference type="InterPro" id="IPR036922">
    <property type="entry name" value="Rieske_2Fe-2S_sf"/>
</dbReference>
<evidence type="ECO:0000256" key="7">
    <source>
        <dbReference type="ARBA" id="ARBA00023004"/>
    </source>
</evidence>
<evidence type="ECO:0000256" key="2">
    <source>
        <dbReference type="ARBA" id="ARBA00022714"/>
    </source>
</evidence>
<keyword evidence="4" id="KW-0058">Aromatic hydrocarbons catabolism</keyword>
<dbReference type="GO" id="GO:0004497">
    <property type="term" value="F:monooxygenase activity"/>
    <property type="evidence" value="ECO:0007669"/>
    <property type="project" value="UniProtKB-ARBA"/>
</dbReference>
<dbReference type="GO" id="GO:0051537">
    <property type="term" value="F:2 iron, 2 sulfur cluster binding"/>
    <property type="evidence" value="ECO:0007669"/>
    <property type="project" value="UniProtKB-KW"/>
</dbReference>
<evidence type="ECO:0000256" key="3">
    <source>
        <dbReference type="ARBA" id="ARBA00022723"/>
    </source>
</evidence>